<feature type="transmembrane region" description="Helical" evidence="8">
    <location>
        <begin position="61"/>
        <end position="85"/>
    </location>
</feature>
<dbReference type="RefSeq" id="WP_160368403.1">
    <property type="nucleotide sequence ID" value="NZ_WSQA01000004.1"/>
</dbReference>
<feature type="domain" description="Heme-copper oxidase subunit III family profile" evidence="9">
    <location>
        <begin position="1"/>
        <end position="200"/>
    </location>
</feature>
<comment type="similarity">
    <text evidence="2 7">Belongs to the cytochrome c oxidase subunit 3 family.</text>
</comment>
<dbReference type="GO" id="GO:0019646">
    <property type="term" value="P:aerobic electron transport chain"/>
    <property type="evidence" value="ECO:0007669"/>
    <property type="project" value="InterPro"/>
</dbReference>
<evidence type="ECO:0000313" key="10">
    <source>
        <dbReference type="EMBL" id="MVZ61657.1"/>
    </source>
</evidence>
<evidence type="ECO:0000259" key="9">
    <source>
        <dbReference type="PROSITE" id="PS50253"/>
    </source>
</evidence>
<evidence type="ECO:0000256" key="4">
    <source>
        <dbReference type="ARBA" id="ARBA00022692"/>
    </source>
</evidence>
<keyword evidence="5 8" id="KW-1133">Transmembrane helix</keyword>
<dbReference type="Pfam" id="PF00510">
    <property type="entry name" value="COX3"/>
    <property type="match status" value="1"/>
</dbReference>
<evidence type="ECO:0000313" key="11">
    <source>
        <dbReference type="Proteomes" id="UP000435036"/>
    </source>
</evidence>
<dbReference type="GO" id="GO:0005886">
    <property type="term" value="C:plasma membrane"/>
    <property type="evidence" value="ECO:0007669"/>
    <property type="project" value="UniProtKB-SubCell"/>
</dbReference>
<dbReference type="AlphaFoldDB" id="A0A6N8KX33"/>
<dbReference type="OrthoDB" id="679789at2"/>
<evidence type="ECO:0000256" key="1">
    <source>
        <dbReference type="ARBA" id="ARBA00004651"/>
    </source>
</evidence>
<keyword evidence="4 7" id="KW-0812">Transmembrane</keyword>
<dbReference type="EMBL" id="WSQA01000004">
    <property type="protein sequence ID" value="MVZ61657.1"/>
    <property type="molecule type" value="Genomic_DNA"/>
</dbReference>
<evidence type="ECO:0000256" key="3">
    <source>
        <dbReference type="ARBA" id="ARBA00022475"/>
    </source>
</evidence>
<feature type="transmembrane region" description="Helical" evidence="8">
    <location>
        <begin position="97"/>
        <end position="116"/>
    </location>
</feature>
<accession>A0A6N8KX33</accession>
<feature type="transmembrane region" description="Helical" evidence="8">
    <location>
        <begin position="28"/>
        <end position="49"/>
    </location>
</feature>
<keyword evidence="11" id="KW-1185">Reference proteome</keyword>
<dbReference type="PANTHER" id="PTHR11403:SF2">
    <property type="entry name" value="CYTOCHROME BO(3) UBIQUINOL OXIDASE SUBUNIT 3"/>
    <property type="match status" value="1"/>
</dbReference>
<sequence length="200" mass="22628">MELKLTMNNAELRNEDELKSRKAKKFNLWLGMIGMFMMFAALSSGFIVYTASGVDKGIKTILPYAFIYSTAAIVLSSITMHLAYNAVKANQTGKQKMFLLITIVLGVVFFFLQVNAWSVLFERGITFVNSNASQSFIYVFTGLHLAHIIAGVLVLVRCFIGAARNIAPSDNLFRMEIAAIFWHFLDLLWIYIYVFLLLNQ</sequence>
<dbReference type="GO" id="GO:0004129">
    <property type="term" value="F:cytochrome-c oxidase activity"/>
    <property type="evidence" value="ECO:0007669"/>
    <property type="project" value="InterPro"/>
</dbReference>
<comment type="caution">
    <text evidence="10">The sequence shown here is derived from an EMBL/GenBank/DDBJ whole genome shotgun (WGS) entry which is preliminary data.</text>
</comment>
<reference evidence="10 11" key="1">
    <citation type="submission" date="2019-12" db="EMBL/GenBank/DDBJ databases">
        <authorList>
            <person name="Dong K."/>
        </authorList>
    </citation>
    <scope>NUCLEOTIDE SEQUENCE [LARGE SCALE GENOMIC DNA]</scope>
    <source>
        <strain evidence="10 11">JCM 31225</strain>
    </source>
</reference>
<evidence type="ECO:0000256" key="8">
    <source>
        <dbReference type="SAM" id="Phobius"/>
    </source>
</evidence>
<dbReference type="PANTHER" id="PTHR11403">
    <property type="entry name" value="CYTOCHROME C OXIDASE SUBUNIT III"/>
    <property type="match status" value="1"/>
</dbReference>
<keyword evidence="3" id="KW-1003">Cell membrane</keyword>
<comment type="subcellular location">
    <subcellularLocation>
        <location evidence="1 7">Cell membrane</location>
        <topology evidence="1 7">Multi-pass membrane protein</topology>
    </subcellularLocation>
</comment>
<dbReference type="InterPro" id="IPR013833">
    <property type="entry name" value="Cyt_c_oxidase_su3_a-hlx"/>
</dbReference>
<dbReference type="InterPro" id="IPR000298">
    <property type="entry name" value="Cyt_c_oxidase-like_su3"/>
</dbReference>
<dbReference type="InterPro" id="IPR024791">
    <property type="entry name" value="Cyt_c/ubiquinol_Oxase_su3"/>
</dbReference>
<dbReference type="SUPFAM" id="SSF81452">
    <property type="entry name" value="Cytochrome c oxidase subunit III-like"/>
    <property type="match status" value="1"/>
</dbReference>
<evidence type="ECO:0000256" key="6">
    <source>
        <dbReference type="ARBA" id="ARBA00023136"/>
    </source>
</evidence>
<gene>
    <name evidence="10" type="ORF">GQF63_06465</name>
</gene>
<proteinExistence type="inferred from homology"/>
<evidence type="ECO:0000256" key="2">
    <source>
        <dbReference type="ARBA" id="ARBA00010581"/>
    </source>
</evidence>
<dbReference type="Proteomes" id="UP000435036">
    <property type="component" value="Unassembled WGS sequence"/>
</dbReference>
<feature type="transmembrane region" description="Helical" evidence="8">
    <location>
        <begin position="136"/>
        <end position="156"/>
    </location>
</feature>
<name>A0A6N8KX33_9SPHI</name>
<keyword evidence="6 8" id="KW-0472">Membrane</keyword>
<evidence type="ECO:0000256" key="7">
    <source>
        <dbReference type="RuleBase" id="RU003376"/>
    </source>
</evidence>
<protein>
    <submittedName>
        <fullName evidence="10">Heme-copper oxidase subunit III</fullName>
    </submittedName>
</protein>
<dbReference type="PROSITE" id="PS50253">
    <property type="entry name" value="COX3"/>
    <property type="match status" value="1"/>
</dbReference>
<dbReference type="InterPro" id="IPR035973">
    <property type="entry name" value="Cyt_c_oxidase_su3-like_sf"/>
</dbReference>
<feature type="transmembrane region" description="Helical" evidence="8">
    <location>
        <begin position="177"/>
        <end position="198"/>
    </location>
</feature>
<evidence type="ECO:0000256" key="5">
    <source>
        <dbReference type="ARBA" id="ARBA00022989"/>
    </source>
</evidence>
<organism evidence="10 11">
    <name type="scientific">Sphingobacterium humi</name>
    <dbReference type="NCBI Taxonomy" id="1796905"/>
    <lineage>
        <taxon>Bacteria</taxon>
        <taxon>Pseudomonadati</taxon>
        <taxon>Bacteroidota</taxon>
        <taxon>Sphingobacteriia</taxon>
        <taxon>Sphingobacteriales</taxon>
        <taxon>Sphingobacteriaceae</taxon>
        <taxon>Sphingobacterium</taxon>
    </lineage>
</organism>
<dbReference type="Gene3D" id="1.20.120.80">
    <property type="entry name" value="Cytochrome c oxidase, subunit III, four-helix bundle"/>
    <property type="match status" value="1"/>
</dbReference>